<dbReference type="PANTHER" id="PTHR23098">
    <property type="entry name" value="AGAP001331-PA-RELATED"/>
    <property type="match status" value="1"/>
</dbReference>
<evidence type="ECO:0000256" key="6">
    <source>
        <dbReference type="SAM" id="Coils"/>
    </source>
</evidence>
<evidence type="ECO:0000259" key="7">
    <source>
        <dbReference type="Pfam" id="PF13873"/>
    </source>
</evidence>
<dbReference type="AlphaFoldDB" id="A0A0J7K4G2"/>
<dbReference type="PANTHER" id="PTHR23098:SF16">
    <property type="entry name" value="REGULATORY PROTEIN ZESTE"/>
    <property type="match status" value="1"/>
</dbReference>
<evidence type="ECO:0000313" key="8">
    <source>
        <dbReference type="EMBL" id="KMQ85189.1"/>
    </source>
</evidence>
<keyword evidence="3" id="KW-0805">Transcription regulation</keyword>
<comment type="subunit">
    <text evidence="1">Self-associates forming complexes of several hundred monomers.</text>
</comment>
<gene>
    <name evidence="8" type="ORF">RF55_16390</name>
</gene>
<feature type="domain" description="Myb/SANT-like DNA-binding" evidence="7">
    <location>
        <begin position="1"/>
        <end position="72"/>
    </location>
</feature>
<sequence length="358" mass="41087">MNVTEKQKQLLINFMLSHPDFGRGRLRYNRENKKRIDELWEEVTLALNCAGCGPQKLPKEWAKTWRDWKSNLLKRVATYKSYSAGTGGGPPKTLDTSPSEDDLLEFLTPEASGMSNIPENLFDSDVINVDDTKNLPINISSNVLASIGNVQIPKKVHCHNFSTISTKNKRYSDDRDIGNKKIKQNWQTTKEFLTSQSLQIQKISCFQRPQDTTSFLQSNAEENLFDNDIMNDDTENLPINKSSNVLASTENIQIPKQVHCHNVSTISTKNKKYSDDRDTGNKKTKQNVKQLFEQHTADYCSIQERTLQLKEEKLTVVKEKLELKKQSYQERNELLTSLIEKVEELTNIIRSVAPQYLE</sequence>
<comment type="function">
    <text evidence="5">Involved in transvection phenomena (= synapsis-dependent gene expression), where the synaptic pairing of chromosomes carrying genes with which zeste interacts influences the expression of these genes. Zeste binds to DNA and stimulates transcription from a nearby promoter.</text>
</comment>
<dbReference type="EMBL" id="LBMM01014404">
    <property type="protein sequence ID" value="KMQ85189.1"/>
    <property type="molecule type" value="Genomic_DNA"/>
</dbReference>
<dbReference type="InterPro" id="IPR028002">
    <property type="entry name" value="Myb_DNA-bind_5"/>
</dbReference>
<dbReference type="GO" id="GO:0005634">
    <property type="term" value="C:nucleus"/>
    <property type="evidence" value="ECO:0007669"/>
    <property type="project" value="TreeGrafter"/>
</dbReference>
<name>A0A0J7K4G2_LASNI</name>
<comment type="caution">
    <text evidence="8">The sequence shown here is derived from an EMBL/GenBank/DDBJ whole genome shotgun (WGS) entry which is preliminary data.</text>
</comment>
<dbReference type="Proteomes" id="UP000036403">
    <property type="component" value="Unassembled WGS sequence"/>
</dbReference>
<evidence type="ECO:0000256" key="4">
    <source>
        <dbReference type="ARBA" id="ARBA00023163"/>
    </source>
</evidence>
<proteinExistence type="predicted"/>
<keyword evidence="9" id="KW-1185">Reference proteome</keyword>
<evidence type="ECO:0000256" key="5">
    <source>
        <dbReference type="ARBA" id="ARBA00025466"/>
    </source>
</evidence>
<protein>
    <recommendedName>
        <fullName evidence="2">Regulatory protein zeste</fullName>
    </recommendedName>
</protein>
<keyword evidence="6" id="KW-0175">Coiled coil</keyword>
<organism evidence="8 9">
    <name type="scientific">Lasius niger</name>
    <name type="common">Black garden ant</name>
    <dbReference type="NCBI Taxonomy" id="67767"/>
    <lineage>
        <taxon>Eukaryota</taxon>
        <taxon>Metazoa</taxon>
        <taxon>Ecdysozoa</taxon>
        <taxon>Arthropoda</taxon>
        <taxon>Hexapoda</taxon>
        <taxon>Insecta</taxon>
        <taxon>Pterygota</taxon>
        <taxon>Neoptera</taxon>
        <taxon>Endopterygota</taxon>
        <taxon>Hymenoptera</taxon>
        <taxon>Apocrita</taxon>
        <taxon>Aculeata</taxon>
        <taxon>Formicoidea</taxon>
        <taxon>Formicidae</taxon>
        <taxon>Formicinae</taxon>
        <taxon>Lasius</taxon>
        <taxon>Lasius</taxon>
    </lineage>
</organism>
<evidence type="ECO:0000256" key="1">
    <source>
        <dbReference type="ARBA" id="ARBA00011764"/>
    </source>
</evidence>
<dbReference type="Pfam" id="PF13873">
    <property type="entry name" value="Myb_DNA-bind_5"/>
    <property type="match status" value="1"/>
</dbReference>
<evidence type="ECO:0000256" key="3">
    <source>
        <dbReference type="ARBA" id="ARBA00023015"/>
    </source>
</evidence>
<evidence type="ECO:0000256" key="2">
    <source>
        <dbReference type="ARBA" id="ARBA00016807"/>
    </source>
</evidence>
<dbReference type="PaxDb" id="67767-A0A0J7K4G2"/>
<evidence type="ECO:0000313" key="9">
    <source>
        <dbReference type="Proteomes" id="UP000036403"/>
    </source>
</evidence>
<feature type="coiled-coil region" evidence="6">
    <location>
        <begin position="311"/>
        <end position="345"/>
    </location>
</feature>
<keyword evidence="4" id="KW-0804">Transcription</keyword>
<accession>A0A0J7K4G2</accession>
<dbReference type="OrthoDB" id="7543230at2759"/>
<reference evidence="8 9" key="1">
    <citation type="submission" date="2015-04" db="EMBL/GenBank/DDBJ databases">
        <title>Lasius niger genome sequencing.</title>
        <authorList>
            <person name="Konorov E.A."/>
            <person name="Nikitin M.A."/>
            <person name="Kirill M.V."/>
            <person name="Chang P."/>
        </authorList>
    </citation>
    <scope>NUCLEOTIDE SEQUENCE [LARGE SCALE GENOMIC DNA]</scope>
    <source>
        <tissue evidence="8">Whole</tissue>
    </source>
</reference>